<evidence type="ECO:0000256" key="1">
    <source>
        <dbReference type="ARBA" id="ARBA00004196"/>
    </source>
</evidence>
<name>A0ABT7NNQ0_9SPHI</name>
<feature type="domain" description="Multidrug resistance protein MdtA-like alpha-helical hairpin" evidence="4">
    <location>
        <begin position="123"/>
        <end position="193"/>
    </location>
</feature>
<dbReference type="InterPro" id="IPR058625">
    <property type="entry name" value="MdtA-like_BSH"/>
</dbReference>
<dbReference type="Pfam" id="PF25876">
    <property type="entry name" value="HH_MFP_RND"/>
    <property type="match status" value="1"/>
</dbReference>
<dbReference type="Pfam" id="PF25944">
    <property type="entry name" value="Beta-barrel_RND"/>
    <property type="match status" value="1"/>
</dbReference>
<keyword evidence="9" id="KW-1185">Reference proteome</keyword>
<evidence type="ECO:0000259" key="6">
    <source>
        <dbReference type="Pfam" id="PF25944"/>
    </source>
</evidence>
<accession>A0ABT7NNQ0</accession>
<organism evidence="8 9">
    <name type="scientific">Sphingobacterium hotanense</name>
    <dbReference type="NCBI Taxonomy" id="649196"/>
    <lineage>
        <taxon>Bacteria</taxon>
        <taxon>Pseudomonadati</taxon>
        <taxon>Bacteroidota</taxon>
        <taxon>Sphingobacteriia</taxon>
        <taxon>Sphingobacteriales</taxon>
        <taxon>Sphingobacteriaceae</taxon>
        <taxon>Sphingobacterium</taxon>
    </lineage>
</organism>
<dbReference type="InterPro" id="IPR006143">
    <property type="entry name" value="RND_pump_MFP"/>
</dbReference>
<dbReference type="PANTHER" id="PTHR30158">
    <property type="entry name" value="ACRA/E-RELATED COMPONENT OF DRUG EFFLUX TRANSPORTER"/>
    <property type="match status" value="1"/>
</dbReference>
<evidence type="ECO:0000256" key="2">
    <source>
        <dbReference type="ARBA" id="ARBA00009477"/>
    </source>
</evidence>
<sequence>MQKSIRSISSSGDKSSYGFSKKRFRFIGSAGFIISALLMTGCGQGYQEQGGWGQDAPELPVDVITQQTTSVQKEYAASIEGITNVEIRPQVSGYLTKIYVDEGVYVKAGQPLFKIEDRVYQEQLRNAQASLTSAEANLMTAKINLDRKKELVSSKVVTELQVQEAQALYNAAQGAVDQAKSAVESARININFSTIKAPVSGYIGRLNYRLGSLLSPTNVSAITVLSDISQVYAYFSMSENDFVDFQTRYSGNSLDEKLRSAPDVDLLISNGSKYELQGKIDAIDGQFNQTTGSITLRAKFNNPKMILRSGNTGKIVLAQIYENAVLLPVASTMTIQDKIFAFTVDNESKAVQVPIQIEGKAETNFIVTEGVKPGDKYIVTGFERLQTGTPIVEAKQNQE</sequence>
<gene>
    <name evidence="8" type="ORF">HX018_10845</name>
</gene>
<dbReference type="InterPro" id="IPR058626">
    <property type="entry name" value="MdtA-like_b-barrel"/>
</dbReference>
<dbReference type="InterPro" id="IPR058624">
    <property type="entry name" value="MdtA-like_HH"/>
</dbReference>
<proteinExistence type="inferred from homology"/>
<dbReference type="Gene3D" id="2.40.50.100">
    <property type="match status" value="1"/>
</dbReference>
<evidence type="ECO:0000313" key="8">
    <source>
        <dbReference type="EMBL" id="MDM1048736.1"/>
    </source>
</evidence>
<protein>
    <submittedName>
        <fullName evidence="8">Efflux RND transporter periplasmic adaptor subunit</fullName>
    </submittedName>
</protein>
<evidence type="ECO:0000256" key="3">
    <source>
        <dbReference type="SAM" id="Coils"/>
    </source>
</evidence>
<comment type="similarity">
    <text evidence="2">Belongs to the membrane fusion protein (MFP) (TC 8.A.1) family.</text>
</comment>
<feature type="domain" description="Multidrug resistance protein MdtA-like barrel-sandwich hybrid" evidence="5">
    <location>
        <begin position="84"/>
        <end position="223"/>
    </location>
</feature>
<dbReference type="RefSeq" id="WP_185216491.1">
    <property type="nucleotide sequence ID" value="NZ_JACAGK010000028.1"/>
</dbReference>
<dbReference type="NCBIfam" id="TIGR01730">
    <property type="entry name" value="RND_mfp"/>
    <property type="match status" value="1"/>
</dbReference>
<dbReference type="SUPFAM" id="SSF111369">
    <property type="entry name" value="HlyD-like secretion proteins"/>
    <property type="match status" value="1"/>
</dbReference>
<feature type="domain" description="Multidrug resistance protein MdtA-like C-terminal permuted SH3" evidence="7">
    <location>
        <begin position="323"/>
        <end position="383"/>
    </location>
</feature>
<dbReference type="EMBL" id="JACAGK010000028">
    <property type="protein sequence ID" value="MDM1048736.1"/>
    <property type="molecule type" value="Genomic_DNA"/>
</dbReference>
<dbReference type="Gene3D" id="2.40.420.20">
    <property type="match status" value="1"/>
</dbReference>
<dbReference type="PANTHER" id="PTHR30158:SF23">
    <property type="entry name" value="MULTIDRUG RESISTANCE PROTEIN MEXA"/>
    <property type="match status" value="1"/>
</dbReference>
<evidence type="ECO:0000259" key="4">
    <source>
        <dbReference type="Pfam" id="PF25876"/>
    </source>
</evidence>
<dbReference type="Proteomes" id="UP001170954">
    <property type="component" value="Unassembled WGS sequence"/>
</dbReference>
<reference evidence="8" key="1">
    <citation type="submission" date="2020-06" db="EMBL/GenBank/DDBJ databases">
        <authorList>
            <person name="Dong N."/>
        </authorList>
    </citation>
    <scope>NUCLEOTIDE SEQUENCE</scope>
    <source>
        <strain evidence="8">R1692</strain>
    </source>
</reference>
<feature type="coiled-coil region" evidence="3">
    <location>
        <begin position="124"/>
        <end position="182"/>
    </location>
</feature>
<comment type="caution">
    <text evidence="8">The sequence shown here is derived from an EMBL/GenBank/DDBJ whole genome shotgun (WGS) entry which is preliminary data.</text>
</comment>
<dbReference type="InterPro" id="IPR058627">
    <property type="entry name" value="MdtA-like_C"/>
</dbReference>
<dbReference type="Pfam" id="PF25967">
    <property type="entry name" value="RND-MFP_C"/>
    <property type="match status" value="1"/>
</dbReference>
<evidence type="ECO:0000259" key="5">
    <source>
        <dbReference type="Pfam" id="PF25917"/>
    </source>
</evidence>
<keyword evidence="3" id="KW-0175">Coiled coil</keyword>
<evidence type="ECO:0000313" key="9">
    <source>
        <dbReference type="Proteomes" id="UP001170954"/>
    </source>
</evidence>
<reference evidence="8" key="2">
    <citation type="journal article" date="2022" name="Sci. Total Environ.">
        <title>Prevalence, transmission, and molecular epidemiology of tet(X)-positive bacteria among humans, animals, and environmental niches in China: An epidemiological, and genomic-based study.</title>
        <authorList>
            <person name="Dong N."/>
            <person name="Zeng Y."/>
            <person name="Cai C."/>
            <person name="Sun C."/>
            <person name="Lu J."/>
            <person name="Liu C."/>
            <person name="Zhou H."/>
            <person name="Sun Q."/>
            <person name="Shu L."/>
            <person name="Wang H."/>
            <person name="Wang Y."/>
            <person name="Wang S."/>
            <person name="Wu C."/>
            <person name="Chan E.W."/>
            <person name="Chen G."/>
            <person name="Shen Z."/>
            <person name="Chen S."/>
            <person name="Zhang R."/>
        </authorList>
    </citation>
    <scope>NUCLEOTIDE SEQUENCE</scope>
    <source>
        <strain evidence="8">R1692</strain>
    </source>
</reference>
<dbReference type="Gene3D" id="2.40.30.170">
    <property type="match status" value="1"/>
</dbReference>
<dbReference type="Gene3D" id="1.10.287.470">
    <property type="entry name" value="Helix hairpin bin"/>
    <property type="match status" value="1"/>
</dbReference>
<comment type="subcellular location">
    <subcellularLocation>
        <location evidence="1">Cell envelope</location>
    </subcellularLocation>
</comment>
<evidence type="ECO:0000259" key="7">
    <source>
        <dbReference type="Pfam" id="PF25967"/>
    </source>
</evidence>
<dbReference type="Pfam" id="PF25917">
    <property type="entry name" value="BSH_RND"/>
    <property type="match status" value="1"/>
</dbReference>
<feature type="domain" description="Multidrug resistance protein MdtA-like beta-barrel" evidence="6">
    <location>
        <begin position="231"/>
        <end position="315"/>
    </location>
</feature>